<reference evidence="2 3" key="1">
    <citation type="submission" date="2013-07" db="EMBL/GenBank/DDBJ databases">
        <title>The Genome Sequence of Kwoniella mangroviensis CBS10435.</title>
        <authorList>
            <consortium name="The Broad Institute Genome Sequencing Platform"/>
            <person name="Cuomo C."/>
            <person name="Litvintseva A."/>
            <person name="Chen Y."/>
            <person name="Heitman J."/>
            <person name="Sun S."/>
            <person name="Springer D."/>
            <person name="Dromer F."/>
            <person name="Young S.K."/>
            <person name="Zeng Q."/>
            <person name="Gargeya S."/>
            <person name="Fitzgerald M."/>
            <person name="Abouelleil A."/>
            <person name="Alvarado L."/>
            <person name="Berlin A.M."/>
            <person name="Chapman S.B."/>
            <person name="Dewar J."/>
            <person name="Goldberg J."/>
            <person name="Griggs A."/>
            <person name="Gujja S."/>
            <person name="Hansen M."/>
            <person name="Howarth C."/>
            <person name="Imamovic A."/>
            <person name="Larimer J."/>
            <person name="McCowan C."/>
            <person name="Murphy C."/>
            <person name="Pearson M."/>
            <person name="Priest M."/>
            <person name="Roberts A."/>
            <person name="Saif S."/>
            <person name="Shea T."/>
            <person name="Sykes S."/>
            <person name="Wortman J."/>
            <person name="Nusbaum C."/>
            <person name="Birren B."/>
        </authorList>
    </citation>
    <scope>NUCLEOTIDE SEQUENCE [LARGE SCALE GENOMIC DNA]</scope>
    <source>
        <strain evidence="2 3">CBS 10435</strain>
    </source>
</reference>
<protein>
    <recommendedName>
        <fullName evidence="4">WSC domain-containing protein</fullName>
    </recommendedName>
</protein>
<feature type="signal peptide" evidence="1">
    <location>
        <begin position="1"/>
        <end position="15"/>
    </location>
</feature>
<reference evidence="3" key="2">
    <citation type="submission" date="2013-12" db="EMBL/GenBank/DDBJ databases">
        <title>Evolution of pathogenesis and genome organization in the Tremellales.</title>
        <authorList>
            <person name="Cuomo C."/>
            <person name="Litvintseva A."/>
            <person name="Heitman J."/>
            <person name="Chen Y."/>
            <person name="Sun S."/>
            <person name="Springer D."/>
            <person name="Dromer F."/>
            <person name="Young S."/>
            <person name="Zeng Q."/>
            <person name="Chapman S."/>
            <person name="Gujja S."/>
            <person name="Saif S."/>
            <person name="Birren B."/>
        </authorList>
    </citation>
    <scope>NUCLEOTIDE SEQUENCE [LARGE SCALE GENOMIC DNA]</scope>
    <source>
        <strain evidence="3">CBS 10435</strain>
    </source>
</reference>
<evidence type="ECO:0008006" key="4">
    <source>
        <dbReference type="Google" id="ProtNLM"/>
    </source>
</evidence>
<dbReference type="AlphaFoldDB" id="A0A1B9IJ48"/>
<evidence type="ECO:0000256" key="1">
    <source>
        <dbReference type="SAM" id="SignalP"/>
    </source>
</evidence>
<gene>
    <name evidence="2" type="ORF">L486_07046</name>
</gene>
<dbReference type="OrthoDB" id="2567788at2759"/>
<proteinExistence type="predicted"/>
<keyword evidence="3" id="KW-1185">Reference proteome</keyword>
<name>A0A1B9IJ48_9TREE</name>
<feature type="chain" id="PRO_5012995083" description="WSC domain-containing protein" evidence="1">
    <location>
        <begin position="16"/>
        <end position="198"/>
    </location>
</feature>
<accession>A0A1B9IJ48</accession>
<sequence>MLPLLLLSTALAAQAINLPRQDSEVSGGQPVYIACVLDTKIPSLTESVAVNVTSREECSSSCSTSWDLAFYRQDTSECYCSPSGDAPTPDEVVYATDDLGNCRSQDDASVEYLHSSYTLQTCKIPPITTPSSTSLSTSSIGCLGSCPNGTQSISVRPEYDGTTDKFQYECGCYDSPADQIEGQKTVCGFGINAIYSKV</sequence>
<dbReference type="EMBL" id="KI669466">
    <property type="protein sequence ID" value="OCF55562.1"/>
    <property type="molecule type" value="Genomic_DNA"/>
</dbReference>
<organism evidence="2 3">
    <name type="scientific">Kwoniella mangroviensis CBS 10435</name>
    <dbReference type="NCBI Taxonomy" id="1331196"/>
    <lineage>
        <taxon>Eukaryota</taxon>
        <taxon>Fungi</taxon>
        <taxon>Dikarya</taxon>
        <taxon>Basidiomycota</taxon>
        <taxon>Agaricomycotina</taxon>
        <taxon>Tremellomycetes</taxon>
        <taxon>Tremellales</taxon>
        <taxon>Cryptococcaceae</taxon>
        <taxon>Kwoniella</taxon>
    </lineage>
</organism>
<evidence type="ECO:0000313" key="3">
    <source>
        <dbReference type="Proteomes" id="UP000092583"/>
    </source>
</evidence>
<dbReference type="Proteomes" id="UP000092583">
    <property type="component" value="Unassembled WGS sequence"/>
</dbReference>
<evidence type="ECO:0000313" key="2">
    <source>
        <dbReference type="EMBL" id="OCF55562.1"/>
    </source>
</evidence>
<keyword evidence="1" id="KW-0732">Signal</keyword>